<evidence type="ECO:0000256" key="4">
    <source>
        <dbReference type="ARBA" id="ARBA00023098"/>
    </source>
</evidence>
<dbReference type="OrthoDB" id="421951at2759"/>
<dbReference type="PROSITE" id="PS51934">
    <property type="entry name" value="LRAT"/>
    <property type="match status" value="1"/>
</dbReference>
<reference evidence="7" key="1">
    <citation type="journal article" date="2011" name="Nature">
        <title>A high-resolution map of human evolutionary constraint using 29 mammals.</title>
        <authorList>
            <person name="Lindblad-Toh K."/>
            <person name="Garber M."/>
            <person name="Zuk O."/>
            <person name="Lin M.F."/>
            <person name="Parker B.J."/>
            <person name="Washietl S."/>
            <person name="Kheradpour P."/>
            <person name="Ernst J."/>
            <person name="Jordan G."/>
            <person name="Mauceli E."/>
            <person name="Ward L.D."/>
            <person name="Lowe C.B."/>
            <person name="Holloway A.K."/>
            <person name="Clamp M."/>
            <person name="Gnerre S."/>
            <person name="Alfoldi J."/>
            <person name="Beal K."/>
            <person name="Chang J."/>
            <person name="Clawson H."/>
            <person name="Cuff J."/>
            <person name="Di Palma F."/>
            <person name="Fitzgerald S."/>
            <person name="Flicek P."/>
            <person name="Guttman M."/>
            <person name="Hubisz M.J."/>
            <person name="Jaffe D.B."/>
            <person name="Jungreis I."/>
            <person name="Kent W.J."/>
            <person name="Kostka D."/>
            <person name="Lara M."/>
            <person name="Martins A.L."/>
            <person name="Massingham T."/>
            <person name="Moltke I."/>
            <person name="Raney B.J."/>
            <person name="Rasmussen M.D."/>
            <person name="Robinson J."/>
            <person name="Stark A."/>
            <person name="Vilella A.J."/>
            <person name="Wen J."/>
            <person name="Xie X."/>
            <person name="Zody M.C."/>
            <person name="Baldwin J."/>
            <person name="Bloom T."/>
            <person name="Chin C.W."/>
            <person name="Heiman D."/>
            <person name="Nicol R."/>
            <person name="Nusbaum C."/>
            <person name="Young S."/>
            <person name="Wilkinson J."/>
            <person name="Worley K.C."/>
            <person name="Kovar C.L."/>
            <person name="Muzny D.M."/>
            <person name="Gibbs R.A."/>
            <person name="Cree A."/>
            <person name="Dihn H.H."/>
            <person name="Fowler G."/>
            <person name="Jhangiani S."/>
            <person name="Joshi V."/>
            <person name="Lee S."/>
            <person name="Lewis L.R."/>
            <person name="Nazareth L.V."/>
            <person name="Okwuonu G."/>
            <person name="Santibanez J."/>
            <person name="Warren W.C."/>
            <person name="Mardis E.R."/>
            <person name="Weinstock G.M."/>
            <person name="Wilson R.K."/>
            <person name="Delehaunty K."/>
            <person name="Dooling D."/>
            <person name="Fronik C."/>
            <person name="Fulton L."/>
            <person name="Fulton B."/>
            <person name="Graves T."/>
            <person name="Minx P."/>
            <person name="Sodergren E."/>
            <person name="Birney E."/>
            <person name="Margulies E.H."/>
            <person name="Herrero J."/>
            <person name="Green E.D."/>
            <person name="Haussler D."/>
            <person name="Siepel A."/>
            <person name="Goldman N."/>
            <person name="Pollard K.S."/>
            <person name="Pedersen J.S."/>
            <person name="Lander E.S."/>
            <person name="Kellis M."/>
        </authorList>
    </citation>
    <scope>NUCLEOTIDE SEQUENCE [LARGE SCALE GENOMIC DNA]</scope>
    <source>
        <strain evidence="7">2N</strain>
    </source>
</reference>
<dbReference type="GO" id="GO:0070292">
    <property type="term" value="P:N-acylphosphatidylethanolamine metabolic process"/>
    <property type="evidence" value="ECO:0007669"/>
    <property type="project" value="Ensembl"/>
</dbReference>
<dbReference type="Pfam" id="PF04970">
    <property type="entry name" value="LRAT"/>
    <property type="match status" value="1"/>
</dbReference>
<dbReference type="Ensembl" id="ENSCPOT00000002150.3">
    <property type="protein sequence ID" value="ENSCPOP00000001921.3"/>
    <property type="gene ID" value="ENSCPOG00000002122.4"/>
</dbReference>
<sequence length="167" mass="18493">MSRRRCTPKPGDLIEIPRKICTQTIYAHWAIYVGDGYVIHLAPPSEFAGAGFCSIMSVVADRAIVKKELLSQVAGTDGYRVNNKYDDKYPPLPVTKVIKQALKLEGKELPYSLTSKNCEHFVTQLRYGVPICEQVEDAVTKVSVGAGILAGLALIGIVMSRRQRERQ</sequence>
<dbReference type="GO" id="GO:0008970">
    <property type="term" value="F:phospholipase A1 activity"/>
    <property type="evidence" value="ECO:0007669"/>
    <property type="project" value="Ensembl"/>
</dbReference>
<keyword evidence="3" id="KW-0378">Hydrolase</keyword>
<keyword evidence="2" id="KW-0808">Transferase</keyword>
<dbReference type="PANTHER" id="PTHR13943:SF31">
    <property type="entry name" value="PHOSPHOLIPASE A AND ACYLTRANSFERASE 3"/>
    <property type="match status" value="1"/>
</dbReference>
<dbReference type="HOGENOM" id="CLU_109418_0_1_1"/>
<dbReference type="GO" id="GO:0016410">
    <property type="term" value="F:N-acyltransferase activity"/>
    <property type="evidence" value="ECO:0007669"/>
    <property type="project" value="Ensembl"/>
</dbReference>
<evidence type="ECO:0000313" key="6">
    <source>
        <dbReference type="Ensembl" id="ENSCPOP00000001921.3"/>
    </source>
</evidence>
<organism evidence="6 7">
    <name type="scientific">Cavia porcellus</name>
    <name type="common">Guinea pig</name>
    <dbReference type="NCBI Taxonomy" id="10141"/>
    <lineage>
        <taxon>Eukaryota</taxon>
        <taxon>Metazoa</taxon>
        <taxon>Chordata</taxon>
        <taxon>Craniata</taxon>
        <taxon>Vertebrata</taxon>
        <taxon>Euteleostomi</taxon>
        <taxon>Mammalia</taxon>
        <taxon>Eutheria</taxon>
        <taxon>Euarchontoglires</taxon>
        <taxon>Glires</taxon>
        <taxon>Rodentia</taxon>
        <taxon>Hystricomorpha</taxon>
        <taxon>Caviidae</taxon>
        <taxon>Cavia</taxon>
    </lineage>
</organism>
<feature type="domain" description="LRAT" evidence="5">
    <location>
        <begin position="18"/>
        <end position="134"/>
    </location>
</feature>
<name>H0UXT1_CAVPO</name>
<dbReference type="STRING" id="10141.ENSCPOP00000001921"/>
<evidence type="ECO:0000313" key="7">
    <source>
        <dbReference type="Proteomes" id="UP000005447"/>
    </source>
</evidence>
<dbReference type="EMBL" id="AAKN02038506">
    <property type="status" value="NOT_ANNOTATED_CDS"/>
    <property type="molecule type" value="Genomic_DNA"/>
</dbReference>
<evidence type="ECO:0000259" key="5">
    <source>
        <dbReference type="PROSITE" id="PS51934"/>
    </source>
</evidence>
<evidence type="ECO:0000256" key="2">
    <source>
        <dbReference type="ARBA" id="ARBA00022679"/>
    </source>
</evidence>
<dbReference type="AlphaFoldDB" id="H0UXT1"/>
<dbReference type="KEGG" id="cpoc:100731098"/>
<dbReference type="GO" id="GO:0004623">
    <property type="term" value="F:phospholipase A2 activity"/>
    <property type="evidence" value="ECO:0007669"/>
    <property type="project" value="Ensembl"/>
</dbReference>
<reference evidence="6" key="3">
    <citation type="submission" date="2025-09" db="UniProtKB">
        <authorList>
            <consortium name="Ensembl"/>
        </authorList>
    </citation>
    <scope>IDENTIFICATION</scope>
    <source>
        <strain evidence="6">2N</strain>
    </source>
</reference>
<dbReference type="Proteomes" id="UP000005447">
    <property type="component" value="Unassembled WGS sequence"/>
</dbReference>
<dbReference type="GO" id="GO:0005737">
    <property type="term" value="C:cytoplasm"/>
    <property type="evidence" value="ECO:0007669"/>
    <property type="project" value="TreeGrafter"/>
</dbReference>
<gene>
    <name evidence="6" type="primary">PLAAT2</name>
</gene>
<protein>
    <submittedName>
        <fullName evidence="6">Phospholipase A and acyltransferase 2</fullName>
    </submittedName>
</protein>
<dbReference type="InterPro" id="IPR007053">
    <property type="entry name" value="LRAT_dom"/>
</dbReference>
<proteinExistence type="inferred from homology"/>
<dbReference type="GeneTree" id="ENSGT00940000154853"/>
<dbReference type="Gene3D" id="3.90.1720.10">
    <property type="entry name" value="endopeptidase domain like (from Nostoc punctiforme)"/>
    <property type="match status" value="1"/>
</dbReference>
<dbReference type="VEuPathDB" id="HostDB:ENSCPOG00000002122"/>
<dbReference type="PANTHER" id="PTHR13943">
    <property type="entry name" value="HRAS-LIKE SUPPRESSOR - RELATED"/>
    <property type="match status" value="1"/>
</dbReference>
<dbReference type="InParanoid" id="H0UXT1"/>
<dbReference type="eggNOG" id="ENOG502S0JN">
    <property type="taxonomic scope" value="Eukaryota"/>
</dbReference>
<evidence type="ECO:0000256" key="1">
    <source>
        <dbReference type="ARBA" id="ARBA00007824"/>
    </source>
</evidence>
<dbReference type="OMA" id="FGYAHWA"/>
<keyword evidence="7" id="KW-1185">Reference proteome</keyword>
<dbReference type="EMBL" id="AAKN02038505">
    <property type="status" value="NOT_ANNOTATED_CDS"/>
    <property type="molecule type" value="Genomic_DNA"/>
</dbReference>
<comment type="similarity">
    <text evidence="1">Belongs to the H-rev107 family.</text>
</comment>
<dbReference type="Bgee" id="ENSCPOG00000002122">
    <property type="expression patterns" value="Expressed in ovary and 9 other cell types or tissues"/>
</dbReference>
<reference evidence="6" key="2">
    <citation type="submission" date="2025-08" db="UniProtKB">
        <authorList>
            <consortium name="Ensembl"/>
        </authorList>
    </citation>
    <scope>IDENTIFICATION</scope>
    <source>
        <strain evidence="6">2N</strain>
    </source>
</reference>
<keyword evidence="4" id="KW-0443">Lipid metabolism</keyword>
<accession>H0UXT1</accession>
<dbReference type="InterPro" id="IPR051496">
    <property type="entry name" value="H-rev107_PLA/AT"/>
</dbReference>
<evidence type="ECO:0000256" key="3">
    <source>
        <dbReference type="ARBA" id="ARBA00022801"/>
    </source>
</evidence>